<keyword evidence="1" id="KW-0805">Transcription regulation</keyword>
<evidence type="ECO:0000259" key="4">
    <source>
        <dbReference type="PROSITE" id="PS01124"/>
    </source>
</evidence>
<keyword evidence="3" id="KW-0804">Transcription</keyword>
<evidence type="ECO:0000313" key="5">
    <source>
        <dbReference type="EMBL" id="EFM25330.1"/>
    </source>
</evidence>
<dbReference type="PANTHER" id="PTHR43280:SF2">
    <property type="entry name" value="HTH-TYPE TRANSCRIPTIONAL REGULATOR EXSA"/>
    <property type="match status" value="1"/>
</dbReference>
<keyword evidence="2" id="KW-0238">DNA-binding</keyword>
<dbReference type="eggNOG" id="COG2207">
    <property type="taxonomic scope" value="Bacteria"/>
</dbReference>
<protein>
    <submittedName>
        <fullName evidence="5">Transcriptional regulator, AraC family</fullName>
    </submittedName>
</protein>
<dbReference type="InterPro" id="IPR020449">
    <property type="entry name" value="Tscrpt_reg_AraC-type_HTH"/>
</dbReference>
<dbReference type="GO" id="GO:0043565">
    <property type="term" value="F:sequence-specific DNA binding"/>
    <property type="evidence" value="ECO:0007669"/>
    <property type="project" value="InterPro"/>
</dbReference>
<organism evidence="5 6">
    <name type="scientific">Peptoniphilus duerdenii ATCC BAA-1640</name>
    <dbReference type="NCBI Taxonomy" id="862517"/>
    <lineage>
        <taxon>Bacteria</taxon>
        <taxon>Bacillati</taxon>
        <taxon>Bacillota</taxon>
        <taxon>Tissierellia</taxon>
        <taxon>Tissierellales</taxon>
        <taxon>Peptoniphilaceae</taxon>
        <taxon>Peptoniphilus</taxon>
    </lineage>
</organism>
<keyword evidence="6" id="KW-1185">Reference proteome</keyword>
<dbReference type="SUPFAM" id="SSF46689">
    <property type="entry name" value="Homeodomain-like"/>
    <property type="match status" value="2"/>
</dbReference>
<evidence type="ECO:0000256" key="2">
    <source>
        <dbReference type="ARBA" id="ARBA00023125"/>
    </source>
</evidence>
<evidence type="ECO:0000256" key="3">
    <source>
        <dbReference type="ARBA" id="ARBA00023163"/>
    </source>
</evidence>
<gene>
    <name evidence="5" type="ORF">HMPREF9225_0979</name>
</gene>
<accession>E0NLE0</accession>
<dbReference type="STRING" id="862517.HMPREF9225_0979"/>
<reference evidence="5 6" key="1">
    <citation type="submission" date="2010-07" db="EMBL/GenBank/DDBJ databases">
        <authorList>
            <person name="Muzny D."/>
            <person name="Qin X."/>
            <person name="Deng J."/>
            <person name="Jiang H."/>
            <person name="Liu Y."/>
            <person name="Qu J."/>
            <person name="Song X.-Z."/>
            <person name="Zhang L."/>
            <person name="Thornton R."/>
            <person name="Coyle M."/>
            <person name="Francisco L."/>
            <person name="Jackson L."/>
            <person name="Javaid M."/>
            <person name="Korchina V."/>
            <person name="Kovar C."/>
            <person name="Mata R."/>
            <person name="Mathew T."/>
            <person name="Ngo R."/>
            <person name="Nguyen L."/>
            <person name="Nguyen N."/>
            <person name="Okwuonu G."/>
            <person name="Ongeri F."/>
            <person name="Pham C."/>
            <person name="Simmons D."/>
            <person name="Wilczek-Boney K."/>
            <person name="Hale W."/>
            <person name="Jakkamsetti A."/>
            <person name="Pham P."/>
            <person name="Ruth R."/>
            <person name="San Lucas F."/>
            <person name="Warren J."/>
            <person name="Zhang J."/>
            <person name="Zhao Z."/>
            <person name="Zhou C."/>
            <person name="Zhu D."/>
            <person name="Lee S."/>
            <person name="Bess C."/>
            <person name="Blankenburg K."/>
            <person name="Forbes L."/>
            <person name="Fu Q."/>
            <person name="Gubbala S."/>
            <person name="Hirani K."/>
            <person name="Jayaseelan J.C."/>
            <person name="Lara F."/>
            <person name="Munidasa M."/>
            <person name="Palculict T."/>
            <person name="Patil S."/>
            <person name="Pu L.-L."/>
            <person name="Saada N."/>
            <person name="Tang L."/>
            <person name="Weissenberger G."/>
            <person name="Zhu Y."/>
            <person name="Hemphill L."/>
            <person name="Shang Y."/>
            <person name="Youmans B."/>
            <person name="Ayvaz T."/>
            <person name="Ross M."/>
            <person name="Santibanez J."/>
            <person name="Aqrawi P."/>
            <person name="Gross S."/>
            <person name="Joshi V."/>
            <person name="Fowler G."/>
            <person name="Nazareth L."/>
            <person name="Reid J."/>
            <person name="Worley K."/>
            <person name="Petrosino J."/>
            <person name="Highlander S."/>
            <person name="Gibbs R."/>
        </authorList>
    </citation>
    <scope>NUCLEOTIDE SEQUENCE [LARGE SCALE GENOMIC DNA]</scope>
    <source>
        <strain evidence="5 6">ATCC BAA-1640</strain>
    </source>
</reference>
<dbReference type="OrthoDB" id="1677563at2"/>
<dbReference type="PROSITE" id="PS01124">
    <property type="entry name" value="HTH_ARAC_FAMILY_2"/>
    <property type="match status" value="1"/>
</dbReference>
<sequence length="213" mass="24875">MYNNLEIAKANNIKSFGKAHKLYRKRISTIATAEELKEYLNVLNVFLYTYFLCKYKKDLSDKVHRNSIAIANFISREELANYGESMLTTYRDSLLLGISESDHELVEGAISYINKNFRDKITLSETAKKLHISKNYLCHLFTQETGYRFCEYINIKRIGYAKELISENKKNFEFISCYCGFSSQSHFSTTFKKYTGITPNEYKQMVLKQEVTV</sequence>
<feature type="domain" description="HTH araC/xylS-type" evidence="4">
    <location>
        <begin position="107"/>
        <end position="205"/>
    </location>
</feature>
<name>E0NLE0_9FIRM</name>
<dbReference type="SMART" id="SM00342">
    <property type="entry name" value="HTH_ARAC"/>
    <property type="match status" value="1"/>
</dbReference>
<dbReference type="PRINTS" id="PR00032">
    <property type="entry name" value="HTHARAC"/>
</dbReference>
<proteinExistence type="predicted"/>
<dbReference type="Pfam" id="PF12833">
    <property type="entry name" value="HTH_18"/>
    <property type="match status" value="1"/>
</dbReference>
<dbReference type="EMBL" id="AEEH01000039">
    <property type="protein sequence ID" value="EFM25330.1"/>
    <property type="molecule type" value="Genomic_DNA"/>
</dbReference>
<dbReference type="InterPro" id="IPR018060">
    <property type="entry name" value="HTH_AraC"/>
</dbReference>
<comment type="caution">
    <text evidence="5">The sequence shown here is derived from an EMBL/GenBank/DDBJ whole genome shotgun (WGS) entry which is preliminary data.</text>
</comment>
<dbReference type="GO" id="GO:0003700">
    <property type="term" value="F:DNA-binding transcription factor activity"/>
    <property type="evidence" value="ECO:0007669"/>
    <property type="project" value="InterPro"/>
</dbReference>
<evidence type="ECO:0000313" key="6">
    <source>
        <dbReference type="Proteomes" id="UP000003280"/>
    </source>
</evidence>
<dbReference type="InterPro" id="IPR018062">
    <property type="entry name" value="HTH_AraC-typ_CS"/>
</dbReference>
<evidence type="ECO:0000256" key="1">
    <source>
        <dbReference type="ARBA" id="ARBA00023015"/>
    </source>
</evidence>
<dbReference type="RefSeq" id="WP_008901793.1">
    <property type="nucleotide sequence ID" value="NZ_GL397071.1"/>
</dbReference>
<dbReference type="HOGENOM" id="CLU_1293313_0_0_9"/>
<dbReference type="PANTHER" id="PTHR43280">
    <property type="entry name" value="ARAC-FAMILY TRANSCRIPTIONAL REGULATOR"/>
    <property type="match status" value="1"/>
</dbReference>
<dbReference type="PROSITE" id="PS00041">
    <property type="entry name" value="HTH_ARAC_FAMILY_1"/>
    <property type="match status" value="1"/>
</dbReference>
<dbReference type="AlphaFoldDB" id="E0NLE0"/>
<dbReference type="Proteomes" id="UP000003280">
    <property type="component" value="Unassembled WGS sequence"/>
</dbReference>
<dbReference type="InterPro" id="IPR009057">
    <property type="entry name" value="Homeodomain-like_sf"/>
</dbReference>
<dbReference type="Gene3D" id="1.10.10.60">
    <property type="entry name" value="Homeodomain-like"/>
    <property type="match status" value="2"/>
</dbReference>